<evidence type="ECO:0000256" key="9">
    <source>
        <dbReference type="ARBA" id="ARBA00023136"/>
    </source>
</evidence>
<evidence type="ECO:0000313" key="12">
    <source>
        <dbReference type="EMBL" id="APO80304.1"/>
    </source>
</evidence>
<accession>A0A1L5PJA4</accession>
<evidence type="ECO:0000259" key="11">
    <source>
        <dbReference type="PROSITE" id="PS50109"/>
    </source>
</evidence>
<feature type="transmembrane region" description="Helical" evidence="10">
    <location>
        <begin position="76"/>
        <end position="99"/>
    </location>
</feature>
<evidence type="ECO:0000256" key="2">
    <source>
        <dbReference type="ARBA" id="ARBA00004370"/>
    </source>
</evidence>
<proteinExistence type="predicted"/>
<dbReference type="EMBL" id="CP018743">
    <property type="protein sequence ID" value="APO80304.1"/>
    <property type="molecule type" value="Genomic_DNA"/>
</dbReference>
<dbReference type="InterPro" id="IPR036097">
    <property type="entry name" value="HisK_dim/P_sf"/>
</dbReference>
<dbReference type="InterPro" id="IPR036890">
    <property type="entry name" value="HATPase_C_sf"/>
</dbReference>
<evidence type="ECO:0000256" key="7">
    <source>
        <dbReference type="ARBA" id="ARBA00022777"/>
    </source>
</evidence>
<dbReference type="SUPFAM" id="SSF55874">
    <property type="entry name" value="ATPase domain of HSP90 chaperone/DNA topoisomerase II/histidine kinase"/>
    <property type="match status" value="1"/>
</dbReference>
<keyword evidence="6 10" id="KW-0812">Transmembrane</keyword>
<dbReference type="GO" id="GO:0005886">
    <property type="term" value="C:plasma membrane"/>
    <property type="evidence" value="ECO:0007669"/>
    <property type="project" value="TreeGrafter"/>
</dbReference>
<comment type="catalytic activity">
    <reaction evidence="1">
        <text>ATP + protein L-histidine = ADP + protein N-phospho-L-histidine.</text>
        <dbReference type="EC" id="2.7.13.3"/>
    </reaction>
</comment>
<evidence type="ECO:0000256" key="8">
    <source>
        <dbReference type="ARBA" id="ARBA00022989"/>
    </source>
</evidence>
<dbReference type="InterPro" id="IPR003594">
    <property type="entry name" value="HATPase_dom"/>
</dbReference>
<gene>
    <name evidence="12" type="ORF">BL240_01865</name>
</gene>
<dbReference type="Pfam" id="PF02518">
    <property type="entry name" value="HATPase_c"/>
    <property type="match status" value="1"/>
</dbReference>
<dbReference type="InterPro" id="IPR050428">
    <property type="entry name" value="TCS_sensor_his_kinase"/>
</dbReference>
<comment type="subcellular location">
    <subcellularLocation>
        <location evidence="2">Membrane</location>
    </subcellularLocation>
</comment>
<evidence type="ECO:0000256" key="10">
    <source>
        <dbReference type="SAM" id="Phobius"/>
    </source>
</evidence>
<feature type="transmembrane region" description="Helical" evidence="10">
    <location>
        <begin position="51"/>
        <end position="70"/>
    </location>
</feature>
<dbReference type="Gene3D" id="1.10.287.130">
    <property type="match status" value="1"/>
</dbReference>
<evidence type="ECO:0000256" key="4">
    <source>
        <dbReference type="ARBA" id="ARBA00022553"/>
    </source>
</evidence>
<dbReference type="SMART" id="SM00387">
    <property type="entry name" value="HATPase_c"/>
    <property type="match status" value="1"/>
</dbReference>
<keyword evidence="9 10" id="KW-0472">Membrane</keyword>
<evidence type="ECO:0000256" key="1">
    <source>
        <dbReference type="ARBA" id="ARBA00000085"/>
    </source>
</evidence>
<keyword evidence="7 12" id="KW-0418">Kinase</keyword>
<keyword evidence="4" id="KW-0597">Phosphoprotein</keyword>
<dbReference type="Proteomes" id="UP000185146">
    <property type="component" value="Chromosome"/>
</dbReference>
<dbReference type="AlphaFoldDB" id="A0A1L5PJA4"/>
<reference evidence="12 13" key="1">
    <citation type="submission" date="2016-12" db="EMBL/GenBank/DDBJ databases">
        <title>Draft Genome Sequence of Mercury Resistant Pseudomonas DRA525.</title>
        <authorList>
            <person name="Drace K.M."/>
        </authorList>
    </citation>
    <scope>NUCLEOTIDE SEQUENCE [LARGE SCALE GENOMIC DNA]</scope>
    <source>
        <strain evidence="12 13">DRA525</strain>
    </source>
</reference>
<dbReference type="SUPFAM" id="SSF47384">
    <property type="entry name" value="Homodimeric domain of signal transducing histidine kinase"/>
    <property type="match status" value="1"/>
</dbReference>
<keyword evidence="5" id="KW-0808">Transferase</keyword>
<dbReference type="PRINTS" id="PR00344">
    <property type="entry name" value="BCTRLSENSOR"/>
</dbReference>
<dbReference type="InterPro" id="IPR003661">
    <property type="entry name" value="HisK_dim/P_dom"/>
</dbReference>
<evidence type="ECO:0000256" key="6">
    <source>
        <dbReference type="ARBA" id="ARBA00022692"/>
    </source>
</evidence>
<dbReference type="EC" id="2.7.13.3" evidence="3"/>
<evidence type="ECO:0000313" key="13">
    <source>
        <dbReference type="Proteomes" id="UP000185146"/>
    </source>
</evidence>
<dbReference type="InterPro" id="IPR004358">
    <property type="entry name" value="Sig_transdc_His_kin-like_C"/>
</dbReference>
<evidence type="ECO:0000256" key="3">
    <source>
        <dbReference type="ARBA" id="ARBA00012438"/>
    </source>
</evidence>
<protein>
    <recommendedName>
        <fullName evidence="3">histidine kinase</fullName>
        <ecNumber evidence="3">2.7.13.3</ecNumber>
    </recommendedName>
</protein>
<dbReference type="PANTHER" id="PTHR45436:SF1">
    <property type="entry name" value="SENSOR PROTEIN QSEC"/>
    <property type="match status" value="1"/>
</dbReference>
<organism evidence="12 13">
    <name type="scientific">Pseudomonas putida</name>
    <name type="common">Arthrobacter siderocapsulatus</name>
    <dbReference type="NCBI Taxonomy" id="303"/>
    <lineage>
        <taxon>Bacteria</taxon>
        <taxon>Pseudomonadati</taxon>
        <taxon>Pseudomonadota</taxon>
        <taxon>Gammaproteobacteria</taxon>
        <taxon>Pseudomonadales</taxon>
        <taxon>Pseudomonadaceae</taxon>
        <taxon>Pseudomonas</taxon>
    </lineage>
</organism>
<dbReference type="GO" id="GO:0000155">
    <property type="term" value="F:phosphorelay sensor kinase activity"/>
    <property type="evidence" value="ECO:0007669"/>
    <property type="project" value="InterPro"/>
</dbReference>
<dbReference type="Gene3D" id="3.30.565.10">
    <property type="entry name" value="Histidine kinase-like ATPase, C-terminal domain"/>
    <property type="match status" value="1"/>
</dbReference>
<feature type="transmembrane region" description="Helical" evidence="10">
    <location>
        <begin position="188"/>
        <end position="207"/>
    </location>
</feature>
<name>A0A1L5PJA4_PSEPU</name>
<keyword evidence="8 10" id="KW-1133">Transmembrane helix</keyword>
<dbReference type="PROSITE" id="PS50109">
    <property type="entry name" value="HIS_KIN"/>
    <property type="match status" value="1"/>
</dbReference>
<feature type="transmembrane region" description="Helical" evidence="10">
    <location>
        <begin position="160"/>
        <end position="176"/>
    </location>
</feature>
<feature type="transmembrane region" description="Helical" evidence="10">
    <location>
        <begin position="111"/>
        <end position="129"/>
    </location>
</feature>
<dbReference type="SMART" id="SM00388">
    <property type="entry name" value="HisKA"/>
    <property type="match status" value="1"/>
</dbReference>
<dbReference type="PANTHER" id="PTHR45436">
    <property type="entry name" value="SENSOR HISTIDINE KINASE YKOH"/>
    <property type="match status" value="1"/>
</dbReference>
<dbReference type="InterPro" id="IPR005467">
    <property type="entry name" value="His_kinase_dom"/>
</dbReference>
<sequence length="450" mass="49519">MTKCGALPHRCSEAPGFGILQPIFLEHSSGELMLAAVQPLSATRQNLWRLTVIRVLVLAAQAGSVGVAYWTELLPLPWLSLAGTLALSSLLCAFTALRLRLSLPVTELEYALQLACDLLIHSALLYYSGGSTNPFVSYYLVPLAIAAVTLPWLYSLILSGIALTAYSLLLVQFYPLEGLPMARDKMQVYGMWLSIALAAAVITFFAARMAEELRRQEQLRSERREESLRDEQLLAVATQAAGAAHELGTPLATMSVLLNEMRQDHADPLLQEDLQILQDQVKLCKETLQQLVRAAEANRRLAVVEQDVTAWLDEALNRWHLMRPEASYRFQRLRDGQVPRLTPPPDLTQALLNLLNNAADACPDDLEVRLDWDAHDIVISIRDHGPGVPPAIAEAIGKPFITTKGKGFGLGLFLSKASVTRAGGSVKLYSHEQGGTLTELRLPYGKRGDE</sequence>
<evidence type="ECO:0000256" key="5">
    <source>
        <dbReference type="ARBA" id="ARBA00022679"/>
    </source>
</evidence>
<feature type="domain" description="Histidine kinase" evidence="11">
    <location>
        <begin position="242"/>
        <end position="446"/>
    </location>
</feature>